<evidence type="ECO:0000313" key="2">
    <source>
        <dbReference type="Proteomes" id="UP000254220"/>
    </source>
</evidence>
<reference evidence="1 2" key="1">
    <citation type="submission" date="2018-06" db="EMBL/GenBank/DDBJ databases">
        <authorList>
            <consortium name="Pathogen Informatics"/>
            <person name="Doyle S."/>
        </authorList>
    </citation>
    <scope>NUCLEOTIDE SEQUENCE [LARGE SCALE GENOMIC DNA]</scope>
    <source>
        <strain evidence="1 2">NCTC12420</strain>
    </source>
</reference>
<evidence type="ECO:0000313" key="1">
    <source>
        <dbReference type="EMBL" id="SUI04568.1"/>
    </source>
</evidence>
<proteinExistence type="predicted"/>
<protein>
    <submittedName>
        <fullName evidence="1">Uncharacterized protein</fullName>
    </submittedName>
</protein>
<organism evidence="1 2">
    <name type="scientific">Salmonella enterica subsp. indica</name>
    <dbReference type="NCBI Taxonomy" id="59207"/>
    <lineage>
        <taxon>Bacteria</taxon>
        <taxon>Pseudomonadati</taxon>
        <taxon>Pseudomonadota</taxon>
        <taxon>Gammaproteobacteria</taxon>
        <taxon>Enterobacterales</taxon>
        <taxon>Enterobacteriaceae</taxon>
        <taxon>Salmonella</taxon>
    </lineage>
</organism>
<dbReference type="EMBL" id="UGYB01000001">
    <property type="protein sequence ID" value="SUI04568.1"/>
    <property type="molecule type" value="Genomic_DNA"/>
</dbReference>
<sequence>MADCARWRNSGHDGGTSITVRHQKLANTLKKQPFSLRL</sequence>
<name>A0A379XVQ9_SALER</name>
<accession>A0A379XVQ9</accession>
<gene>
    <name evidence="1" type="ORF">NCTC12420_04429</name>
</gene>
<dbReference type="AlphaFoldDB" id="A0A379XVQ9"/>
<dbReference type="Proteomes" id="UP000254220">
    <property type="component" value="Unassembled WGS sequence"/>
</dbReference>